<comment type="caution">
    <text evidence="2">The sequence shown here is derived from an EMBL/GenBank/DDBJ whole genome shotgun (WGS) entry which is preliminary data.</text>
</comment>
<organism evidence="2 3">
    <name type="scientific">Patella caerulea</name>
    <name type="common">Rayed Mediterranean limpet</name>
    <dbReference type="NCBI Taxonomy" id="87958"/>
    <lineage>
        <taxon>Eukaryota</taxon>
        <taxon>Metazoa</taxon>
        <taxon>Spiralia</taxon>
        <taxon>Lophotrochozoa</taxon>
        <taxon>Mollusca</taxon>
        <taxon>Gastropoda</taxon>
        <taxon>Patellogastropoda</taxon>
        <taxon>Patelloidea</taxon>
        <taxon>Patellidae</taxon>
        <taxon>Patella</taxon>
    </lineage>
</organism>
<proteinExistence type="predicted"/>
<sequence>MSEWTKFKSQMKAKRTSSGACKKDTSYSKILKDESIVLQRMSAQVSGKAQKYTRIGAREFVPFQYEDVCIDNIKTACIDHFNSDEICDVLAREQGPSRFHIGQLPDTKIIHIRFISDVGSRSQSRKTNSSSGEHLLSFTDSVPDKPNTNKIRKIFTQSKSIPTQESVATCNGIQKPFCTKEFAISRNDENWKGYRR</sequence>
<accession>A0AAN8JTX7</accession>
<evidence type="ECO:0000256" key="1">
    <source>
        <dbReference type="SAM" id="MobiDB-lite"/>
    </source>
</evidence>
<dbReference type="Proteomes" id="UP001347796">
    <property type="component" value="Unassembled WGS sequence"/>
</dbReference>
<gene>
    <name evidence="2" type="ORF">SNE40_009706</name>
</gene>
<dbReference type="AlphaFoldDB" id="A0AAN8JTX7"/>
<reference evidence="2 3" key="1">
    <citation type="submission" date="2024-01" db="EMBL/GenBank/DDBJ databases">
        <title>The genome of the rayed Mediterranean limpet Patella caerulea (Linnaeus, 1758).</title>
        <authorList>
            <person name="Anh-Thu Weber A."/>
            <person name="Halstead-Nussloch G."/>
        </authorList>
    </citation>
    <scope>NUCLEOTIDE SEQUENCE [LARGE SCALE GENOMIC DNA]</scope>
    <source>
        <strain evidence="2">AATW-2023a</strain>
        <tissue evidence="2">Whole specimen</tissue>
    </source>
</reference>
<feature type="compositionally biased region" description="Low complexity" evidence="1">
    <location>
        <begin position="121"/>
        <end position="131"/>
    </location>
</feature>
<dbReference type="EMBL" id="JAZGQO010000007">
    <property type="protein sequence ID" value="KAK6181929.1"/>
    <property type="molecule type" value="Genomic_DNA"/>
</dbReference>
<protein>
    <submittedName>
        <fullName evidence="2">Uncharacterized protein</fullName>
    </submittedName>
</protein>
<name>A0AAN8JTX7_PATCE</name>
<evidence type="ECO:0000313" key="2">
    <source>
        <dbReference type="EMBL" id="KAK6181929.1"/>
    </source>
</evidence>
<evidence type="ECO:0000313" key="3">
    <source>
        <dbReference type="Proteomes" id="UP001347796"/>
    </source>
</evidence>
<keyword evidence="3" id="KW-1185">Reference proteome</keyword>
<feature type="region of interest" description="Disordered" evidence="1">
    <location>
        <begin position="121"/>
        <end position="144"/>
    </location>
</feature>